<gene>
    <name evidence="1" type="ORF">M404DRAFT_146802</name>
</gene>
<reference evidence="2" key="2">
    <citation type="submission" date="2015-01" db="EMBL/GenBank/DDBJ databases">
        <title>Evolutionary Origins and Diversification of the Mycorrhizal Mutualists.</title>
        <authorList>
            <consortium name="DOE Joint Genome Institute"/>
            <consortium name="Mycorrhizal Genomics Consortium"/>
            <person name="Kohler A."/>
            <person name="Kuo A."/>
            <person name="Nagy L.G."/>
            <person name="Floudas D."/>
            <person name="Copeland A."/>
            <person name="Barry K.W."/>
            <person name="Cichocki N."/>
            <person name="Veneault-Fourrey C."/>
            <person name="LaButti K."/>
            <person name="Lindquist E.A."/>
            <person name="Lipzen A."/>
            <person name="Lundell T."/>
            <person name="Morin E."/>
            <person name="Murat C."/>
            <person name="Riley R."/>
            <person name="Ohm R."/>
            <person name="Sun H."/>
            <person name="Tunlid A."/>
            <person name="Henrissat B."/>
            <person name="Grigoriev I.V."/>
            <person name="Hibbett D.S."/>
            <person name="Martin F."/>
        </authorList>
    </citation>
    <scope>NUCLEOTIDE SEQUENCE [LARGE SCALE GENOMIC DNA]</scope>
    <source>
        <strain evidence="2">Marx 270</strain>
    </source>
</reference>
<dbReference type="HOGENOM" id="CLU_123458_0_0_1"/>
<protein>
    <submittedName>
        <fullName evidence="1">Uncharacterized protein</fullName>
    </submittedName>
</protein>
<accession>A0A0C3P5X0</accession>
<dbReference type="EMBL" id="KN831979">
    <property type="protein sequence ID" value="KIO02896.1"/>
    <property type="molecule type" value="Genomic_DNA"/>
</dbReference>
<organism evidence="1 2">
    <name type="scientific">Pisolithus tinctorius Marx 270</name>
    <dbReference type="NCBI Taxonomy" id="870435"/>
    <lineage>
        <taxon>Eukaryota</taxon>
        <taxon>Fungi</taxon>
        <taxon>Dikarya</taxon>
        <taxon>Basidiomycota</taxon>
        <taxon>Agaricomycotina</taxon>
        <taxon>Agaricomycetes</taxon>
        <taxon>Agaricomycetidae</taxon>
        <taxon>Boletales</taxon>
        <taxon>Sclerodermatineae</taxon>
        <taxon>Pisolithaceae</taxon>
        <taxon>Pisolithus</taxon>
    </lineage>
</organism>
<feature type="non-terminal residue" evidence="1">
    <location>
        <position position="1"/>
    </location>
</feature>
<dbReference type="InParanoid" id="A0A0C3P5X0"/>
<proteinExistence type="predicted"/>
<sequence>PEYHQMGFLNIDDPPNGWGEPTKTSCFLFSCCYPFLSPTVSCLAFTSMNFPSPMASVLQNIPTRILSPTFTFLSSTQTILNPSAIATFNSIYQLDPMVCTLVYKPVAKKVQMVPVNLPDNPLAGLQPLPTHPPDFPLGICFTAEWAAELDLDPADWLWP</sequence>
<dbReference type="AlphaFoldDB" id="A0A0C3P5X0"/>
<evidence type="ECO:0000313" key="2">
    <source>
        <dbReference type="Proteomes" id="UP000054217"/>
    </source>
</evidence>
<reference evidence="1 2" key="1">
    <citation type="submission" date="2014-04" db="EMBL/GenBank/DDBJ databases">
        <authorList>
            <consortium name="DOE Joint Genome Institute"/>
            <person name="Kuo A."/>
            <person name="Kohler A."/>
            <person name="Costa M.D."/>
            <person name="Nagy L.G."/>
            <person name="Floudas D."/>
            <person name="Copeland A."/>
            <person name="Barry K.W."/>
            <person name="Cichocki N."/>
            <person name="Veneault-Fourrey C."/>
            <person name="LaButti K."/>
            <person name="Lindquist E.A."/>
            <person name="Lipzen A."/>
            <person name="Lundell T."/>
            <person name="Morin E."/>
            <person name="Murat C."/>
            <person name="Sun H."/>
            <person name="Tunlid A."/>
            <person name="Henrissat B."/>
            <person name="Grigoriev I.V."/>
            <person name="Hibbett D.S."/>
            <person name="Martin F."/>
            <person name="Nordberg H.P."/>
            <person name="Cantor M.N."/>
            <person name="Hua S.X."/>
        </authorList>
    </citation>
    <scope>NUCLEOTIDE SEQUENCE [LARGE SCALE GENOMIC DNA]</scope>
    <source>
        <strain evidence="1 2">Marx 270</strain>
    </source>
</reference>
<name>A0A0C3P5X0_PISTI</name>
<dbReference type="Proteomes" id="UP000054217">
    <property type="component" value="Unassembled WGS sequence"/>
</dbReference>
<evidence type="ECO:0000313" key="1">
    <source>
        <dbReference type="EMBL" id="KIO02896.1"/>
    </source>
</evidence>
<keyword evidence="2" id="KW-1185">Reference proteome</keyword>
<dbReference type="OrthoDB" id="2665876at2759"/>